<protein>
    <recommendedName>
        <fullName evidence="5">NADH dehydrogenase [ubiquinone] 1 beta subcomplex subunit 5, mitochondrial</fullName>
    </recommendedName>
    <alternativeName>
        <fullName evidence="16">Complex I-SGDH</fullName>
    </alternativeName>
    <alternativeName>
        <fullName evidence="15">NADH-ubiquinone oxidoreductase SGDH subunit</fullName>
    </alternativeName>
</protein>
<dbReference type="STRING" id="282301.A0A267E1H4"/>
<dbReference type="GO" id="GO:0005743">
    <property type="term" value="C:mitochondrial inner membrane"/>
    <property type="evidence" value="ECO:0007669"/>
    <property type="project" value="UniProtKB-SubCell"/>
</dbReference>
<keyword evidence="14 18" id="KW-0472">Membrane</keyword>
<evidence type="ECO:0000313" key="22">
    <source>
        <dbReference type="Proteomes" id="UP000215902"/>
    </source>
</evidence>
<proteinExistence type="inferred from homology"/>
<evidence type="ECO:0000313" key="21">
    <source>
        <dbReference type="EMBL" id="PAA78890.1"/>
    </source>
</evidence>
<evidence type="ECO:0000313" key="20">
    <source>
        <dbReference type="EMBL" id="PAA65977.1"/>
    </source>
</evidence>
<evidence type="ECO:0000256" key="9">
    <source>
        <dbReference type="ARBA" id="ARBA00022792"/>
    </source>
</evidence>
<evidence type="ECO:0000256" key="11">
    <source>
        <dbReference type="ARBA" id="ARBA00022982"/>
    </source>
</evidence>
<gene>
    <name evidence="21" type="ORF">BOX15_Mlig006740g1</name>
    <name evidence="20" type="ORF">BOX15_Mlig010356g2</name>
    <name evidence="19" type="ORF">BOX15_Mlig010356g3</name>
</gene>
<comment type="subcellular location">
    <subcellularLocation>
        <location evidence="2">Mitochondrion inner membrane</location>
        <topology evidence="2">Single-pass membrane protein</topology>
    </subcellularLocation>
</comment>
<evidence type="ECO:0000256" key="13">
    <source>
        <dbReference type="ARBA" id="ARBA00023128"/>
    </source>
</evidence>
<comment type="function">
    <text evidence="1">Accessory subunit of the mitochondrial membrane respiratory chain NADH dehydrogenase (Complex I), that is believed not to be involved in catalysis. Complex I functions in the transfer of electrons from NADH to the respiratory chain. The immediate electron acceptor for the enzyme is believed to be ubiquinone.</text>
</comment>
<evidence type="ECO:0000256" key="10">
    <source>
        <dbReference type="ARBA" id="ARBA00022946"/>
    </source>
</evidence>
<dbReference type="InterPro" id="IPR019173">
    <property type="entry name" value="NADH_UbQ_OxRdtase_B5_su"/>
</dbReference>
<comment type="subunit">
    <text evidence="4">Complex I is composed of 45 different subunits.</text>
</comment>
<keyword evidence="11" id="KW-0249">Electron transport</keyword>
<keyword evidence="22" id="KW-1185">Reference proteome</keyword>
<dbReference type="Proteomes" id="UP000215902">
    <property type="component" value="Unassembled WGS sequence"/>
</dbReference>
<evidence type="ECO:0000256" key="15">
    <source>
        <dbReference type="ARBA" id="ARBA00032395"/>
    </source>
</evidence>
<evidence type="ECO:0000256" key="8">
    <source>
        <dbReference type="ARBA" id="ARBA00022692"/>
    </source>
</evidence>
<dbReference type="EMBL" id="NIVC01002759">
    <property type="protein sequence ID" value="PAA55405.1"/>
    <property type="molecule type" value="Genomic_DNA"/>
</dbReference>
<evidence type="ECO:0000256" key="16">
    <source>
        <dbReference type="ARBA" id="ARBA00032550"/>
    </source>
</evidence>
<keyword evidence="7" id="KW-0679">Respiratory chain</keyword>
<evidence type="ECO:0000256" key="3">
    <source>
        <dbReference type="ARBA" id="ARBA00007152"/>
    </source>
</evidence>
<dbReference type="Pfam" id="PF09781">
    <property type="entry name" value="NDUF_B5"/>
    <property type="match status" value="1"/>
</dbReference>
<comment type="similarity">
    <text evidence="3">Belongs to the complex I NDUFB5 subunit family.</text>
</comment>
<keyword evidence="8 18" id="KW-0812">Transmembrane</keyword>
<dbReference type="AlphaFoldDB" id="A0A267E1H4"/>
<organism evidence="19 22">
    <name type="scientific">Macrostomum lignano</name>
    <dbReference type="NCBI Taxonomy" id="282301"/>
    <lineage>
        <taxon>Eukaryota</taxon>
        <taxon>Metazoa</taxon>
        <taxon>Spiralia</taxon>
        <taxon>Lophotrochozoa</taxon>
        <taxon>Platyhelminthes</taxon>
        <taxon>Rhabditophora</taxon>
        <taxon>Macrostomorpha</taxon>
        <taxon>Macrostomida</taxon>
        <taxon>Macrostomidae</taxon>
        <taxon>Macrostomum</taxon>
    </lineage>
</organism>
<dbReference type="EMBL" id="NIVC01001601">
    <property type="protein sequence ID" value="PAA65977.1"/>
    <property type="molecule type" value="Genomic_DNA"/>
</dbReference>
<keyword evidence="10" id="KW-0809">Transit peptide</keyword>
<evidence type="ECO:0000256" key="7">
    <source>
        <dbReference type="ARBA" id="ARBA00022660"/>
    </source>
</evidence>
<evidence type="ECO:0000256" key="6">
    <source>
        <dbReference type="ARBA" id="ARBA00022448"/>
    </source>
</evidence>
<reference evidence="19 22" key="1">
    <citation type="submission" date="2017-06" db="EMBL/GenBank/DDBJ databases">
        <title>A platform for efficient transgenesis in Macrostomum lignano, a flatworm model organism for stem cell research.</title>
        <authorList>
            <person name="Berezikov E."/>
        </authorList>
    </citation>
    <scope>NUCLEOTIDE SEQUENCE [LARGE SCALE GENOMIC DNA]</scope>
    <source>
        <strain evidence="19">DV1</strain>
        <tissue evidence="19">Whole organism</tissue>
    </source>
</reference>
<dbReference type="PANTHER" id="PTHR13178:SF0">
    <property type="entry name" value="NADH DEHYDROGENASE [UBIQUINONE] 1 BETA SUBCOMPLEX SUBUNIT 5, MITOCHONDRIAL"/>
    <property type="match status" value="1"/>
</dbReference>
<dbReference type="PANTHER" id="PTHR13178">
    <property type="entry name" value="NADH-UBIQUINONE OXIDOREDUCTASE SGDH SUBUNIT"/>
    <property type="match status" value="1"/>
</dbReference>
<accession>A0A267E1H4</accession>
<evidence type="ECO:0000256" key="18">
    <source>
        <dbReference type="SAM" id="Phobius"/>
    </source>
</evidence>
<feature type="region of interest" description="Disordered" evidence="17">
    <location>
        <begin position="218"/>
        <end position="256"/>
    </location>
</feature>
<evidence type="ECO:0000256" key="2">
    <source>
        <dbReference type="ARBA" id="ARBA00004434"/>
    </source>
</evidence>
<keyword evidence="9" id="KW-0999">Mitochondrion inner membrane</keyword>
<keyword evidence="12 18" id="KW-1133">Transmembrane helix</keyword>
<evidence type="ECO:0000256" key="5">
    <source>
        <dbReference type="ARBA" id="ARBA00015175"/>
    </source>
</evidence>
<evidence type="ECO:0000256" key="1">
    <source>
        <dbReference type="ARBA" id="ARBA00003195"/>
    </source>
</evidence>
<evidence type="ECO:0000256" key="14">
    <source>
        <dbReference type="ARBA" id="ARBA00023136"/>
    </source>
</evidence>
<evidence type="ECO:0000256" key="12">
    <source>
        <dbReference type="ARBA" id="ARBA00022989"/>
    </source>
</evidence>
<evidence type="ECO:0000256" key="17">
    <source>
        <dbReference type="SAM" id="MobiDB-lite"/>
    </source>
</evidence>
<name>A0A267E1H4_9PLAT</name>
<sequence>MSLLPLLTSSIAQRGCSLQLTRLLSASPDLRCRGGLLAVAFMSTAAKPASAGSALRSLGVKPAQTSAWWLSSLGRQPVRWGGGGHGPRKMLVQPSRYQWDHMWDDYHYYFLLGVIPCATLAIILYIFVGPAELTELPEDYEPQEYEYHRHPLTRAIAWFKTHYVDSDQEMYERVLAYKNEEYLRMMTKKQYRDIKHQESLLGDYRGYYFVPVNPRPVSQHHSHRQIDDLTGDLPLGYQSEDPRELPTDIGAPAYQY</sequence>
<keyword evidence="13" id="KW-0496">Mitochondrion</keyword>
<evidence type="ECO:0000256" key="4">
    <source>
        <dbReference type="ARBA" id="ARBA00011533"/>
    </source>
</evidence>
<feature type="transmembrane region" description="Helical" evidence="18">
    <location>
        <begin position="106"/>
        <end position="128"/>
    </location>
</feature>
<comment type="caution">
    <text evidence="19">The sequence shown here is derived from an EMBL/GenBank/DDBJ whole genome shotgun (WGS) entry which is preliminary data.</text>
</comment>
<dbReference type="EMBL" id="NIVC01000661">
    <property type="protein sequence ID" value="PAA78890.1"/>
    <property type="molecule type" value="Genomic_DNA"/>
</dbReference>
<keyword evidence="6" id="KW-0813">Transport</keyword>
<evidence type="ECO:0000313" key="19">
    <source>
        <dbReference type="EMBL" id="PAA55405.1"/>
    </source>
</evidence>
<dbReference type="OrthoDB" id="9995605at2759"/>